<evidence type="ECO:0000256" key="1">
    <source>
        <dbReference type="ARBA" id="ARBA00000274"/>
    </source>
</evidence>
<evidence type="ECO:0000256" key="2">
    <source>
        <dbReference type="ARBA" id="ARBA00006763"/>
    </source>
</evidence>
<evidence type="ECO:0000313" key="4">
    <source>
        <dbReference type="EMBL" id="SFU50209.1"/>
    </source>
</evidence>
<dbReference type="PANTHER" id="PTHR31223:SF70">
    <property type="entry name" value="LOG FAMILY PROTEIN YJL055W"/>
    <property type="match status" value="1"/>
</dbReference>
<dbReference type="PANTHER" id="PTHR31223">
    <property type="entry name" value="LOG FAMILY PROTEIN YJL055W"/>
    <property type="match status" value="1"/>
</dbReference>
<dbReference type="NCBIfam" id="TIGR00730">
    <property type="entry name" value="Rossman fold protein, TIGR00730 family"/>
    <property type="match status" value="1"/>
</dbReference>
<comment type="catalytic activity">
    <reaction evidence="1">
        <text>AMP + H2O = D-ribose 5-phosphate + adenine</text>
        <dbReference type="Rhea" id="RHEA:20129"/>
        <dbReference type="ChEBI" id="CHEBI:15377"/>
        <dbReference type="ChEBI" id="CHEBI:16708"/>
        <dbReference type="ChEBI" id="CHEBI:78346"/>
        <dbReference type="ChEBI" id="CHEBI:456215"/>
        <dbReference type="EC" id="3.2.2.4"/>
    </reaction>
</comment>
<dbReference type="GO" id="GO:0009691">
    <property type="term" value="P:cytokinin biosynthetic process"/>
    <property type="evidence" value="ECO:0007669"/>
    <property type="project" value="UniProtKB-UniRule"/>
</dbReference>
<dbReference type="STRING" id="1224947.SAMN05216480_105137"/>
<dbReference type="AlphaFoldDB" id="A0A1I7GP75"/>
<dbReference type="EC" id="3.2.2.n1" evidence="3"/>
<dbReference type="GO" id="GO:0005829">
    <property type="term" value="C:cytosol"/>
    <property type="evidence" value="ECO:0007669"/>
    <property type="project" value="TreeGrafter"/>
</dbReference>
<dbReference type="Proteomes" id="UP000199138">
    <property type="component" value="Unassembled WGS sequence"/>
</dbReference>
<dbReference type="SUPFAM" id="SSF102405">
    <property type="entry name" value="MCP/YpsA-like"/>
    <property type="match status" value="1"/>
</dbReference>
<dbReference type="Pfam" id="PF03641">
    <property type="entry name" value="Lysine_decarbox"/>
    <property type="match status" value="1"/>
</dbReference>
<keyword evidence="3" id="KW-0378">Hydrolase</keyword>
<proteinExistence type="inferred from homology"/>
<evidence type="ECO:0000256" key="3">
    <source>
        <dbReference type="RuleBase" id="RU363015"/>
    </source>
</evidence>
<evidence type="ECO:0000313" key="5">
    <source>
        <dbReference type="Proteomes" id="UP000199138"/>
    </source>
</evidence>
<dbReference type="InterPro" id="IPR031100">
    <property type="entry name" value="LOG_fam"/>
</dbReference>
<keyword evidence="3" id="KW-0203">Cytokinin biosynthesis</keyword>
<comment type="similarity">
    <text evidence="2 3">Belongs to the LOG family.</text>
</comment>
<reference evidence="5" key="1">
    <citation type="submission" date="2016-10" db="EMBL/GenBank/DDBJ databases">
        <authorList>
            <person name="Varghese N."/>
            <person name="Submissions S."/>
        </authorList>
    </citation>
    <scope>NUCLEOTIDE SEQUENCE [LARGE SCALE GENOMIC DNA]</scope>
    <source>
        <strain evidence="5">CGMCC 1.12333</strain>
    </source>
</reference>
<dbReference type="InterPro" id="IPR005269">
    <property type="entry name" value="LOG"/>
</dbReference>
<dbReference type="OrthoDB" id="9801098at2"/>
<dbReference type="Gene3D" id="3.40.50.450">
    <property type="match status" value="1"/>
</dbReference>
<organism evidence="4 5">
    <name type="scientific">Pustulibacterium marinum</name>
    <dbReference type="NCBI Taxonomy" id="1224947"/>
    <lineage>
        <taxon>Bacteria</taxon>
        <taxon>Pseudomonadati</taxon>
        <taxon>Bacteroidota</taxon>
        <taxon>Flavobacteriia</taxon>
        <taxon>Flavobacteriales</taxon>
        <taxon>Flavobacteriaceae</taxon>
        <taxon>Pustulibacterium</taxon>
    </lineage>
</organism>
<dbReference type="GO" id="GO:0008714">
    <property type="term" value="F:AMP nucleosidase activity"/>
    <property type="evidence" value="ECO:0007669"/>
    <property type="project" value="UniProtKB-EC"/>
</dbReference>
<sequence>MKRIAVFCGSSSGNDPEFESQAYALGAFLADQNIGLVYGGSKLGLMGATANGFLDNNGEAIGVLPTFLAEKEIAHPKLTEIHLVESMHERKAMMNELSDGVIALPGGFGTLEELFEMLTWAQLGLHQKPIGILNLNGYYDELVSFFDTMVDKKLLKPEYRQMVLVDSSFEALFAKMQAYQAPTVTKWITKDKT</sequence>
<dbReference type="EMBL" id="FPBK01000005">
    <property type="protein sequence ID" value="SFU50209.1"/>
    <property type="molecule type" value="Genomic_DNA"/>
</dbReference>
<name>A0A1I7GP75_9FLAO</name>
<accession>A0A1I7GP75</accession>
<keyword evidence="5" id="KW-1185">Reference proteome</keyword>
<gene>
    <name evidence="4" type="ORF">SAMN05216480_105137</name>
</gene>
<dbReference type="RefSeq" id="WP_093024801.1">
    <property type="nucleotide sequence ID" value="NZ_FPBK01000005.1"/>
</dbReference>
<protein>
    <recommendedName>
        <fullName evidence="3">Cytokinin riboside 5'-monophosphate phosphoribohydrolase</fullName>
        <ecNumber evidence="3">3.2.2.n1</ecNumber>
    </recommendedName>
</protein>